<reference evidence="1 2" key="1">
    <citation type="submission" date="2024-10" db="EMBL/GenBank/DDBJ databases">
        <title>Updated reference genomes for cyclostephanoid diatoms.</title>
        <authorList>
            <person name="Roberts W.R."/>
            <person name="Alverson A.J."/>
        </authorList>
    </citation>
    <scope>NUCLEOTIDE SEQUENCE [LARGE SCALE GENOMIC DNA]</scope>
    <source>
        <strain evidence="1 2">AJA276-08</strain>
    </source>
</reference>
<evidence type="ECO:0000313" key="1">
    <source>
        <dbReference type="EMBL" id="KAL3761814.1"/>
    </source>
</evidence>
<dbReference type="Proteomes" id="UP001530315">
    <property type="component" value="Unassembled WGS sequence"/>
</dbReference>
<proteinExistence type="predicted"/>
<organism evidence="1 2">
    <name type="scientific">Stephanodiscus triporus</name>
    <dbReference type="NCBI Taxonomy" id="2934178"/>
    <lineage>
        <taxon>Eukaryota</taxon>
        <taxon>Sar</taxon>
        <taxon>Stramenopiles</taxon>
        <taxon>Ochrophyta</taxon>
        <taxon>Bacillariophyta</taxon>
        <taxon>Coscinodiscophyceae</taxon>
        <taxon>Thalassiosirophycidae</taxon>
        <taxon>Stephanodiscales</taxon>
        <taxon>Stephanodiscaceae</taxon>
        <taxon>Stephanodiscus</taxon>
    </lineage>
</organism>
<accession>A0ABD3MCW9</accession>
<dbReference type="EMBL" id="JALLAZ020001844">
    <property type="protein sequence ID" value="KAL3761814.1"/>
    <property type="molecule type" value="Genomic_DNA"/>
</dbReference>
<dbReference type="AlphaFoldDB" id="A0ABD3MCW9"/>
<name>A0ABD3MCW9_9STRA</name>
<gene>
    <name evidence="1" type="ORF">ACHAW5_003923</name>
</gene>
<keyword evidence="2" id="KW-1185">Reference proteome</keyword>
<sequence>MDGEASSECGYLDVVQSVLATVGESIHSLCGEPVDNNMQEGFTETAFPDSYAARYFHRGSFEDYCSDGYNCLDLELDEI</sequence>
<comment type="caution">
    <text evidence="1">The sequence shown here is derived from an EMBL/GenBank/DDBJ whole genome shotgun (WGS) entry which is preliminary data.</text>
</comment>
<evidence type="ECO:0000313" key="2">
    <source>
        <dbReference type="Proteomes" id="UP001530315"/>
    </source>
</evidence>
<protein>
    <submittedName>
        <fullName evidence="1">Uncharacterized protein</fullName>
    </submittedName>
</protein>